<dbReference type="InterPro" id="IPR009683">
    <property type="entry name" value="Extensin-like_C"/>
</dbReference>
<dbReference type="Proteomes" id="UP000704176">
    <property type="component" value="Unassembled WGS sequence"/>
</dbReference>
<protein>
    <submittedName>
        <fullName evidence="3">Extensin family protein</fullName>
    </submittedName>
</protein>
<gene>
    <name evidence="3" type="ORF">K9B37_02250</name>
</gene>
<evidence type="ECO:0000313" key="3">
    <source>
        <dbReference type="EMBL" id="MBZ6075118.1"/>
    </source>
</evidence>
<feature type="compositionally biased region" description="Pro residues" evidence="1">
    <location>
        <begin position="39"/>
        <end position="59"/>
    </location>
</feature>
<feature type="region of interest" description="Disordered" evidence="1">
    <location>
        <begin position="38"/>
        <end position="68"/>
    </location>
</feature>
<dbReference type="Pfam" id="PF06904">
    <property type="entry name" value="Extensin-like_C"/>
    <property type="match status" value="1"/>
</dbReference>
<dbReference type="EMBL" id="JAIRBM010000001">
    <property type="protein sequence ID" value="MBZ6075118.1"/>
    <property type="molecule type" value="Genomic_DNA"/>
</dbReference>
<evidence type="ECO:0000259" key="2">
    <source>
        <dbReference type="Pfam" id="PF06904"/>
    </source>
</evidence>
<proteinExistence type="predicted"/>
<keyword evidence="4" id="KW-1185">Reference proteome</keyword>
<evidence type="ECO:0000256" key="1">
    <source>
        <dbReference type="SAM" id="MobiDB-lite"/>
    </source>
</evidence>
<reference evidence="3 4" key="1">
    <citation type="submission" date="2021-09" db="EMBL/GenBank/DDBJ databases">
        <title>The complete genome sequence of a new microorganism.</title>
        <authorList>
            <person name="Zi Z."/>
        </authorList>
    </citation>
    <scope>NUCLEOTIDE SEQUENCE [LARGE SCALE GENOMIC DNA]</scope>
    <source>
        <strain evidence="3 4">WGZ8</strain>
    </source>
</reference>
<feature type="domain" description="Extensin-like C-terminal" evidence="2">
    <location>
        <begin position="76"/>
        <end position="258"/>
    </location>
</feature>
<name>A0ABS7VHY3_9HYPH</name>
<accession>A0ABS7VHY3</accession>
<evidence type="ECO:0000313" key="4">
    <source>
        <dbReference type="Proteomes" id="UP000704176"/>
    </source>
</evidence>
<dbReference type="RefSeq" id="WP_224311204.1">
    <property type="nucleotide sequence ID" value="NZ_JAIRBM010000001.1"/>
</dbReference>
<sequence length="259" mass="26906">MIGCIGSSGRGAITPLLSVFSGLFLVWASAVSVSAAEVPLPPPRPISPEPSPTGTPKPNTPEAASAETPAIDIGGCLDRLKKAGFGVEHVEPPKTGNQLCRIDEPVRLISVPVATRPGRTVSLAQRPILACAFAENFGQWIGELAAAAISGSLGSDLLSVSTGPGFECRNRNGSPSGKLSAHAEGEAIDISSFDLADGSKLEIKPGSDGRRNQAMAVLRKAACGWFTTILGPGSDPAHTDHLHVDIQKHGSSDRYRICE</sequence>
<organism evidence="3 4">
    <name type="scientific">Microvirga puerhi</name>
    <dbReference type="NCBI Taxonomy" id="2876078"/>
    <lineage>
        <taxon>Bacteria</taxon>
        <taxon>Pseudomonadati</taxon>
        <taxon>Pseudomonadota</taxon>
        <taxon>Alphaproteobacteria</taxon>
        <taxon>Hyphomicrobiales</taxon>
        <taxon>Methylobacteriaceae</taxon>
        <taxon>Microvirga</taxon>
    </lineage>
</organism>
<comment type="caution">
    <text evidence="3">The sequence shown here is derived from an EMBL/GenBank/DDBJ whole genome shotgun (WGS) entry which is preliminary data.</text>
</comment>